<organism evidence="2 3">
    <name type="scientific">Levilactobacillus suantsaiihabitans</name>
    <dbReference type="NCBI Taxonomy" id="2487722"/>
    <lineage>
        <taxon>Bacteria</taxon>
        <taxon>Bacillati</taxon>
        <taxon>Bacillota</taxon>
        <taxon>Bacilli</taxon>
        <taxon>Lactobacillales</taxon>
        <taxon>Lactobacillaceae</taxon>
        <taxon>Levilactobacillus</taxon>
    </lineage>
</organism>
<protein>
    <submittedName>
        <fullName evidence="2">Type 1 glutamine amidotransferase</fullName>
    </submittedName>
</protein>
<sequence>MRVNVLQQTPDEGPGAIQSWANANRHELYVYHPAEFGQLPTATQTDLLVVLGGPMSPNDDLPWIKAERQLIQQLLDAHKPIFGVCFGAQQIVKQLGGAVHAAPAKEVGWAPVTRQSTVIPGVPPTVTVLHWHEEMFDLPQGAQLLFSSAHLRNQGFLLGDNVLGLQFHLEPLANNVREMVVNDGEYAAGSVLNQTPQQILDHPESVETESLTFQLLNFITKRHATVGNGALS</sequence>
<dbReference type="PANTHER" id="PTHR42695">
    <property type="entry name" value="GLUTAMINE AMIDOTRANSFERASE YLR126C-RELATED"/>
    <property type="match status" value="1"/>
</dbReference>
<dbReference type="InterPro" id="IPR044992">
    <property type="entry name" value="ChyE-like"/>
</dbReference>
<keyword evidence="2" id="KW-0315">Glutamine amidotransferase</keyword>
<dbReference type="InterPro" id="IPR029062">
    <property type="entry name" value="Class_I_gatase-like"/>
</dbReference>
<dbReference type="GO" id="GO:0016740">
    <property type="term" value="F:transferase activity"/>
    <property type="evidence" value="ECO:0007669"/>
    <property type="project" value="UniProtKB-KW"/>
</dbReference>
<name>A0A4Z0JEZ5_9LACO</name>
<dbReference type="InterPro" id="IPR017926">
    <property type="entry name" value="GATASE"/>
</dbReference>
<comment type="caution">
    <text evidence="2">The sequence shown here is derived from an EMBL/GenBank/DDBJ whole genome shotgun (WGS) entry which is preliminary data.</text>
</comment>
<gene>
    <name evidence="2" type="ORF">EGT51_01080</name>
</gene>
<evidence type="ECO:0000259" key="1">
    <source>
        <dbReference type="Pfam" id="PF00117"/>
    </source>
</evidence>
<dbReference type="Gene3D" id="3.40.50.880">
    <property type="match status" value="1"/>
</dbReference>
<dbReference type="OrthoDB" id="9807137at2"/>
<evidence type="ECO:0000313" key="2">
    <source>
        <dbReference type="EMBL" id="TGD20374.1"/>
    </source>
</evidence>
<keyword evidence="3" id="KW-1185">Reference proteome</keyword>
<dbReference type="Proteomes" id="UP000297348">
    <property type="component" value="Unassembled WGS sequence"/>
</dbReference>
<dbReference type="GO" id="GO:0005829">
    <property type="term" value="C:cytosol"/>
    <property type="evidence" value="ECO:0007669"/>
    <property type="project" value="TreeGrafter"/>
</dbReference>
<dbReference type="SUPFAM" id="SSF52317">
    <property type="entry name" value="Class I glutamine amidotransferase-like"/>
    <property type="match status" value="1"/>
</dbReference>
<dbReference type="PROSITE" id="PS51273">
    <property type="entry name" value="GATASE_TYPE_1"/>
    <property type="match status" value="1"/>
</dbReference>
<dbReference type="Pfam" id="PF00117">
    <property type="entry name" value="GATase"/>
    <property type="match status" value="1"/>
</dbReference>
<reference evidence="2 3" key="1">
    <citation type="submission" date="2018-10" db="EMBL/GenBank/DDBJ databases">
        <title>Lactobacillus sp. R7 and Lactobacillus sp. R19 isolated from fermented mustard green product of Taiwan.</title>
        <authorList>
            <person name="Lin S.-T."/>
        </authorList>
    </citation>
    <scope>NUCLEOTIDE SEQUENCE [LARGE SCALE GENOMIC DNA]</scope>
    <source>
        <strain evidence="2 3">BCRC 81129</strain>
    </source>
</reference>
<proteinExistence type="predicted"/>
<feature type="domain" description="Glutamine amidotransferase" evidence="1">
    <location>
        <begin position="42"/>
        <end position="171"/>
    </location>
</feature>
<dbReference type="AlphaFoldDB" id="A0A4Z0JEZ5"/>
<evidence type="ECO:0000313" key="3">
    <source>
        <dbReference type="Proteomes" id="UP000297348"/>
    </source>
</evidence>
<keyword evidence="2" id="KW-0808">Transferase</keyword>
<dbReference type="PANTHER" id="PTHR42695:SF5">
    <property type="entry name" value="GLUTAMINE AMIDOTRANSFERASE YLR126C-RELATED"/>
    <property type="match status" value="1"/>
</dbReference>
<accession>A0A4Z0JEZ5</accession>
<dbReference type="CDD" id="cd01741">
    <property type="entry name" value="GATase1_1"/>
    <property type="match status" value="1"/>
</dbReference>
<dbReference type="EMBL" id="RKLX01000001">
    <property type="protein sequence ID" value="TGD20374.1"/>
    <property type="molecule type" value="Genomic_DNA"/>
</dbReference>
<dbReference type="RefSeq" id="WP_135366943.1">
    <property type="nucleotide sequence ID" value="NZ_RKLX01000001.1"/>
</dbReference>